<feature type="transmembrane region" description="Helical" evidence="7">
    <location>
        <begin position="117"/>
        <end position="140"/>
    </location>
</feature>
<evidence type="ECO:0000256" key="6">
    <source>
        <dbReference type="ARBA" id="ARBA00023136"/>
    </source>
</evidence>
<dbReference type="InterPro" id="IPR000326">
    <property type="entry name" value="PAP2/HPO"/>
</dbReference>
<dbReference type="GO" id="GO:0016787">
    <property type="term" value="F:hydrolase activity"/>
    <property type="evidence" value="ECO:0007669"/>
    <property type="project" value="UniProtKB-KW"/>
</dbReference>
<feature type="domain" description="Phosphatidic acid phosphatase type 2/haloperoxidase" evidence="8">
    <location>
        <begin position="65"/>
        <end position="172"/>
    </location>
</feature>
<dbReference type="InterPro" id="IPR036938">
    <property type="entry name" value="PAP2/HPO_sf"/>
</dbReference>
<gene>
    <name evidence="9" type="ORF">E0485_17785</name>
</gene>
<evidence type="ECO:0000313" key="9">
    <source>
        <dbReference type="EMBL" id="TCZ75249.1"/>
    </source>
</evidence>
<reference evidence="9 10" key="1">
    <citation type="submission" date="2019-03" db="EMBL/GenBank/DDBJ databases">
        <authorList>
            <person name="Kim M.K.M."/>
        </authorList>
    </citation>
    <scope>NUCLEOTIDE SEQUENCE [LARGE SCALE GENOMIC DNA]</scope>
    <source>
        <strain evidence="9 10">18JY21-1</strain>
    </source>
</reference>
<evidence type="ECO:0000313" key="10">
    <source>
        <dbReference type="Proteomes" id="UP000295418"/>
    </source>
</evidence>
<keyword evidence="6 7" id="KW-0472">Membrane</keyword>
<keyword evidence="3 7" id="KW-0812">Transmembrane</keyword>
<dbReference type="AlphaFoldDB" id="A0A4R4E6V5"/>
<dbReference type="SMART" id="SM00014">
    <property type="entry name" value="acidPPc"/>
    <property type="match status" value="1"/>
</dbReference>
<feature type="transmembrane region" description="Helical" evidence="7">
    <location>
        <begin position="152"/>
        <end position="171"/>
    </location>
</feature>
<keyword evidence="10" id="KW-1185">Reference proteome</keyword>
<evidence type="ECO:0000256" key="3">
    <source>
        <dbReference type="ARBA" id="ARBA00022692"/>
    </source>
</evidence>
<keyword evidence="5 7" id="KW-1133">Transmembrane helix</keyword>
<dbReference type="RefSeq" id="WP_132419416.1">
    <property type="nucleotide sequence ID" value="NZ_SKFG01000021.1"/>
</dbReference>
<dbReference type="EMBL" id="SKFG01000021">
    <property type="protein sequence ID" value="TCZ75249.1"/>
    <property type="molecule type" value="Genomic_DNA"/>
</dbReference>
<dbReference type="Proteomes" id="UP000295418">
    <property type="component" value="Unassembled WGS sequence"/>
</dbReference>
<evidence type="ECO:0000256" key="4">
    <source>
        <dbReference type="ARBA" id="ARBA00022801"/>
    </source>
</evidence>
<dbReference type="Pfam" id="PF01569">
    <property type="entry name" value="PAP2"/>
    <property type="match status" value="1"/>
</dbReference>
<evidence type="ECO:0000256" key="2">
    <source>
        <dbReference type="ARBA" id="ARBA00022475"/>
    </source>
</evidence>
<dbReference type="GO" id="GO:0005886">
    <property type="term" value="C:plasma membrane"/>
    <property type="evidence" value="ECO:0007669"/>
    <property type="project" value="UniProtKB-SubCell"/>
</dbReference>
<dbReference type="SUPFAM" id="SSF48317">
    <property type="entry name" value="Acid phosphatase/Vanadium-dependent haloperoxidase"/>
    <property type="match status" value="1"/>
</dbReference>
<dbReference type="PANTHER" id="PTHR14969">
    <property type="entry name" value="SPHINGOSINE-1-PHOSPHATE PHOSPHOHYDROLASE"/>
    <property type="match status" value="1"/>
</dbReference>
<sequence length="174" mass="19567">MNNRYYRWLREQDTVLFYKFNHSISHNMLDKILSFMTHLGGATFTILSTLALILFTQEPWRMAGWKSLAALALSHLIVVIVKKTIRRSRPYTVMQQAKIIINPLKDYSFPSGHTNSIFAVVIPIVFIAPLLAIVLIPIALTVGISRIYAGVHYPSDCLIGCLIGTTTATMISMI</sequence>
<dbReference type="OrthoDB" id="9789113at2"/>
<evidence type="ECO:0000256" key="5">
    <source>
        <dbReference type="ARBA" id="ARBA00022989"/>
    </source>
</evidence>
<comment type="caution">
    <text evidence="9">The sequence shown here is derived from an EMBL/GenBank/DDBJ whole genome shotgun (WGS) entry which is preliminary data.</text>
</comment>
<evidence type="ECO:0000259" key="8">
    <source>
        <dbReference type="SMART" id="SM00014"/>
    </source>
</evidence>
<dbReference type="Gene3D" id="1.20.144.10">
    <property type="entry name" value="Phosphatidic acid phosphatase type 2/haloperoxidase"/>
    <property type="match status" value="1"/>
</dbReference>
<comment type="subcellular location">
    <subcellularLocation>
        <location evidence="1">Cell membrane</location>
        <topology evidence="1">Multi-pass membrane protein</topology>
    </subcellularLocation>
</comment>
<keyword evidence="4" id="KW-0378">Hydrolase</keyword>
<organism evidence="9 10">
    <name type="scientific">Paenibacillus albiflavus</name>
    <dbReference type="NCBI Taxonomy" id="2545760"/>
    <lineage>
        <taxon>Bacteria</taxon>
        <taxon>Bacillati</taxon>
        <taxon>Bacillota</taxon>
        <taxon>Bacilli</taxon>
        <taxon>Bacillales</taxon>
        <taxon>Paenibacillaceae</taxon>
        <taxon>Paenibacillus</taxon>
    </lineage>
</organism>
<dbReference type="PANTHER" id="PTHR14969:SF62">
    <property type="entry name" value="DECAPRENYLPHOSPHORYL-5-PHOSPHORIBOSE PHOSPHATASE RV3807C-RELATED"/>
    <property type="match status" value="1"/>
</dbReference>
<feature type="transmembrane region" description="Helical" evidence="7">
    <location>
        <begin position="62"/>
        <end position="81"/>
    </location>
</feature>
<proteinExistence type="predicted"/>
<keyword evidence="2" id="KW-1003">Cell membrane</keyword>
<protein>
    <submittedName>
        <fullName evidence="9">Phosphatase PAP2 family protein</fullName>
    </submittedName>
</protein>
<evidence type="ECO:0000256" key="7">
    <source>
        <dbReference type="SAM" id="Phobius"/>
    </source>
</evidence>
<name>A0A4R4E6V5_9BACL</name>
<accession>A0A4R4E6V5</accession>
<feature type="transmembrane region" description="Helical" evidence="7">
    <location>
        <begin position="32"/>
        <end position="56"/>
    </location>
</feature>
<evidence type="ECO:0000256" key="1">
    <source>
        <dbReference type="ARBA" id="ARBA00004651"/>
    </source>
</evidence>